<feature type="transmembrane region" description="Helical" evidence="1">
    <location>
        <begin position="219"/>
        <end position="239"/>
    </location>
</feature>
<proteinExistence type="predicted"/>
<evidence type="ECO:0000313" key="3">
    <source>
        <dbReference type="Proteomes" id="UP001589890"/>
    </source>
</evidence>
<feature type="transmembrane region" description="Helical" evidence="1">
    <location>
        <begin position="86"/>
        <end position="108"/>
    </location>
</feature>
<organism evidence="2 3">
    <name type="scientific">Kribbella deserti</name>
    <dbReference type="NCBI Taxonomy" id="1926257"/>
    <lineage>
        <taxon>Bacteria</taxon>
        <taxon>Bacillati</taxon>
        <taxon>Actinomycetota</taxon>
        <taxon>Actinomycetes</taxon>
        <taxon>Propionibacteriales</taxon>
        <taxon>Kribbellaceae</taxon>
        <taxon>Kribbella</taxon>
    </lineage>
</organism>
<accession>A0ABV6QVL9</accession>
<reference evidence="2 3" key="1">
    <citation type="submission" date="2024-09" db="EMBL/GenBank/DDBJ databases">
        <authorList>
            <person name="Sun Q."/>
            <person name="Mori K."/>
        </authorList>
    </citation>
    <scope>NUCLEOTIDE SEQUENCE [LARGE SCALE GENOMIC DNA]</scope>
    <source>
        <strain evidence="2 3">CGMCC 1.15906</strain>
    </source>
</reference>
<dbReference type="RefSeq" id="WP_380054995.1">
    <property type="nucleotide sequence ID" value="NZ_JBHLTC010000039.1"/>
</dbReference>
<dbReference type="EMBL" id="JBHLTC010000039">
    <property type="protein sequence ID" value="MFC0628540.1"/>
    <property type="molecule type" value="Genomic_DNA"/>
</dbReference>
<keyword evidence="1" id="KW-0472">Membrane</keyword>
<protein>
    <recommendedName>
        <fullName evidence="4">Phage tail tape measure protein</fullName>
    </recommendedName>
</protein>
<feature type="transmembrane region" description="Helical" evidence="1">
    <location>
        <begin position="141"/>
        <end position="159"/>
    </location>
</feature>
<name>A0ABV6QVL9_9ACTN</name>
<keyword evidence="3" id="KW-1185">Reference proteome</keyword>
<keyword evidence="1" id="KW-1133">Transmembrane helix</keyword>
<evidence type="ECO:0000313" key="2">
    <source>
        <dbReference type="EMBL" id="MFC0628540.1"/>
    </source>
</evidence>
<evidence type="ECO:0008006" key="4">
    <source>
        <dbReference type="Google" id="ProtNLM"/>
    </source>
</evidence>
<comment type="caution">
    <text evidence="2">The sequence shown here is derived from an EMBL/GenBank/DDBJ whole genome shotgun (WGS) entry which is preliminary data.</text>
</comment>
<evidence type="ECO:0000256" key="1">
    <source>
        <dbReference type="SAM" id="Phobius"/>
    </source>
</evidence>
<keyword evidence="1" id="KW-0812">Transmembrane</keyword>
<gene>
    <name evidence="2" type="ORF">ACFFGN_31010</name>
</gene>
<dbReference type="Proteomes" id="UP001589890">
    <property type="component" value="Unassembled WGS sequence"/>
</dbReference>
<feature type="transmembrane region" description="Helical" evidence="1">
    <location>
        <begin position="259"/>
        <end position="279"/>
    </location>
</feature>
<sequence length="423" mass="44015">MASKPQVTLTFAGDSSKLESTFDKVGSSARSMDREVGQAGAGFDKVGEAADGAEGKAQGFSDTLTGTKDVMGGAAEIAKGNLFEGFVMLGTGAADLAGGLASFVVPALKKTWASMMSTTVATKVMTVAQKGLNLAMRMNPIGLIVTALVLLVGGIILAYKKSETFRRVVDTAMRGIKKAFGWIVEGFGNAWRALSAGYTRFVNWIGGWKSAVTNRVKSLFSAITGAFGAAWSAVSGAWGRFTGWVGGWKGSIARWVGSLFSPVVASFGAAWSGVSGAWGRFTGWVGGWKGAITSRVSGMWSGIKDGFRGAINWVIDRWNNLSFGIPAFDTKIPGVGKVGGFSIGTPDIPRFHTGGVMPGAPGTEGLALLQAGERVKANGLRGGGEPVVVELRSSGSKVDDMLIAILQKAIRVRGGDVQVVLGR</sequence>